<keyword evidence="9" id="KW-0851">Voltage-gated channel</keyword>
<evidence type="ECO:0000256" key="7">
    <source>
        <dbReference type="ARBA" id="ARBA00022692"/>
    </source>
</evidence>
<dbReference type="eggNOG" id="KOG3713">
    <property type="taxonomic scope" value="Eukaryota"/>
</dbReference>
<dbReference type="PANTHER" id="PTHR11537">
    <property type="entry name" value="VOLTAGE-GATED POTASSIUM CHANNEL"/>
    <property type="match status" value="1"/>
</dbReference>
<feature type="transmembrane region" description="Helical" evidence="15">
    <location>
        <begin position="183"/>
        <end position="201"/>
    </location>
</feature>
<keyword evidence="6" id="KW-0597">Phosphoprotein</keyword>
<dbReference type="InterPro" id="IPR028325">
    <property type="entry name" value="VG_K_chnl"/>
</dbReference>
<dbReference type="GO" id="GO:0030425">
    <property type="term" value="C:dendrite"/>
    <property type="evidence" value="ECO:0007669"/>
    <property type="project" value="UniProtKB-SubCell"/>
</dbReference>
<keyword evidence="10" id="KW-0630">Potassium</keyword>
<feature type="transmembrane region" description="Helical" evidence="15">
    <location>
        <begin position="221"/>
        <end position="239"/>
    </location>
</feature>
<dbReference type="InterPro" id="IPR000210">
    <property type="entry name" value="BTB/POZ_dom"/>
</dbReference>
<dbReference type="InterPro" id="IPR005821">
    <property type="entry name" value="Ion_trans_dom"/>
</dbReference>
<keyword evidence="12" id="KW-0406">Ion transport</keyword>
<proteinExistence type="predicted"/>
<dbReference type="GO" id="GO:0001508">
    <property type="term" value="P:action potential"/>
    <property type="evidence" value="ECO:0007669"/>
    <property type="project" value="TreeGrafter"/>
</dbReference>
<evidence type="ECO:0000256" key="9">
    <source>
        <dbReference type="ARBA" id="ARBA00022882"/>
    </source>
</evidence>
<dbReference type="OMA" id="IATANIH"/>
<dbReference type="PRINTS" id="PR00169">
    <property type="entry name" value="KCHANNEL"/>
</dbReference>
<feature type="domain" description="BTB" evidence="16">
    <location>
        <begin position="23"/>
        <end position="132"/>
    </location>
</feature>
<name>G3PPQ8_GASAC</name>
<dbReference type="PRINTS" id="PR01494">
    <property type="entry name" value="KV9CHANNEL"/>
</dbReference>
<keyword evidence="7 15" id="KW-0812">Transmembrane</keyword>
<dbReference type="Pfam" id="PF00520">
    <property type="entry name" value="Ion_trans"/>
    <property type="match status" value="1"/>
</dbReference>
<dbReference type="GO" id="GO:0051260">
    <property type="term" value="P:protein homooligomerization"/>
    <property type="evidence" value="ECO:0007669"/>
    <property type="project" value="InterPro"/>
</dbReference>
<dbReference type="AlphaFoldDB" id="G3PPQ8"/>
<evidence type="ECO:0000256" key="2">
    <source>
        <dbReference type="ARBA" id="ARBA00004279"/>
    </source>
</evidence>
<dbReference type="PANTHER" id="PTHR11537:SF280">
    <property type="entry name" value="POTASSIUM VOLTAGE-GATED CHANNEL SUBFAMILY B MEMBER 2"/>
    <property type="match status" value="1"/>
</dbReference>
<reference evidence="17" key="1">
    <citation type="submission" date="2006-01" db="EMBL/GenBank/DDBJ databases">
        <authorList>
            <person name="Lindblad-Toh K."/>
            <person name="Mauceli E."/>
            <person name="Grabherr M."/>
            <person name="Chang J.L."/>
            <person name="Lander E.S."/>
        </authorList>
    </citation>
    <scope>NUCLEOTIDE SEQUENCE [LARGE SCALE GENOMIC DNA]</scope>
</reference>
<evidence type="ECO:0000256" key="14">
    <source>
        <dbReference type="ARBA" id="ARBA00023303"/>
    </source>
</evidence>
<dbReference type="InterPro" id="IPR027359">
    <property type="entry name" value="Volt_channel_dom_sf"/>
</dbReference>
<keyword evidence="11 15" id="KW-1133">Transmembrane helix</keyword>
<keyword evidence="14" id="KW-0407">Ion channel</keyword>
<protein>
    <submittedName>
        <fullName evidence="17">Potassium voltage-gated channel, Shab-related subfamily, member 2</fullName>
    </submittedName>
</protein>
<dbReference type="GO" id="GO:0005251">
    <property type="term" value="F:delayed rectifier potassium channel activity"/>
    <property type="evidence" value="ECO:0007669"/>
    <property type="project" value="TreeGrafter"/>
</dbReference>
<dbReference type="Pfam" id="PF02214">
    <property type="entry name" value="BTB_2"/>
    <property type="match status" value="1"/>
</dbReference>
<evidence type="ECO:0000256" key="4">
    <source>
        <dbReference type="ARBA" id="ARBA00022448"/>
    </source>
</evidence>
<keyword evidence="8" id="KW-0631">Potassium channel</keyword>
<evidence type="ECO:0000259" key="16">
    <source>
        <dbReference type="SMART" id="SM00225"/>
    </source>
</evidence>
<accession>G3PPQ8</accession>
<dbReference type="Gene3D" id="1.20.120.350">
    <property type="entry name" value="Voltage-gated potassium channels. Chain C"/>
    <property type="match status" value="1"/>
</dbReference>
<dbReference type="SUPFAM" id="SSF81324">
    <property type="entry name" value="Voltage-gated potassium channels"/>
    <property type="match status" value="1"/>
</dbReference>
<dbReference type="FunFam" id="1.20.120.350:FF:000018">
    <property type="entry name" value="Potassium voltage-gated channel subfamily B member"/>
    <property type="match status" value="1"/>
</dbReference>
<evidence type="ECO:0000256" key="10">
    <source>
        <dbReference type="ARBA" id="ARBA00022958"/>
    </source>
</evidence>
<evidence type="ECO:0000256" key="8">
    <source>
        <dbReference type="ARBA" id="ARBA00022826"/>
    </source>
</evidence>
<evidence type="ECO:0000256" key="15">
    <source>
        <dbReference type="SAM" id="Phobius"/>
    </source>
</evidence>
<dbReference type="InterPro" id="IPR003971">
    <property type="entry name" value="K_chnl_volt-dep_Kv5/Kv9"/>
</dbReference>
<sequence>VNAAAPVLPPEPIDIIRIKARSRRVRLNVGGLTHEVLWRTLDRLPRTRLGRLRDCNTHESLLEICDDYTLPDNEYFFDRHPVAFSSILNFYRTGKLHMMEEMCALSFGQELDYWGIDEIYLESCCQARLLSRQETEALGPARETRLVCGRKGNDIPIKKERPVCSRCLYHYLWRQKLSSTVRVLAMISILFIIISTISLSLNTLPELQVVDEFGQFNDNPSLAHVEAVCIAWFTMEYILRLLSAPDKWDFIKAPLNIIDLLAILPYYVTLCLTESNKNVMQFQNVRRVVQIFRIMRILRILKLARHSTGLQSLGFTLRRSYNELGLLILFLAMGIMIFSSLVFFAEKDEDATKFTSIPASFWWATITMTTVGYGDIYPQTLLGKIVGGLCCIAGVLVIALPIPIIVNNFSEFYREQKRQEKAIKRSMELTDV</sequence>
<dbReference type="InterPro" id="IPR003131">
    <property type="entry name" value="T1-type_BTB"/>
</dbReference>
<organism evidence="17">
    <name type="scientific">Gasterosteus aculeatus</name>
    <name type="common">Three-spined stickleback</name>
    <dbReference type="NCBI Taxonomy" id="69293"/>
    <lineage>
        <taxon>Eukaryota</taxon>
        <taxon>Metazoa</taxon>
        <taxon>Chordata</taxon>
        <taxon>Craniata</taxon>
        <taxon>Vertebrata</taxon>
        <taxon>Euteleostomi</taxon>
        <taxon>Actinopterygii</taxon>
        <taxon>Neopterygii</taxon>
        <taxon>Teleostei</taxon>
        <taxon>Neoteleostei</taxon>
        <taxon>Acanthomorphata</taxon>
        <taxon>Eupercaria</taxon>
        <taxon>Perciformes</taxon>
        <taxon>Cottioidei</taxon>
        <taxon>Gasterosteales</taxon>
        <taxon>Gasterosteidae</taxon>
        <taxon>Gasterosteus</taxon>
    </lineage>
</organism>
<evidence type="ECO:0000256" key="6">
    <source>
        <dbReference type="ARBA" id="ARBA00022553"/>
    </source>
</evidence>
<evidence type="ECO:0000313" key="17">
    <source>
        <dbReference type="Ensembl" id="ENSGACP00000019593.1"/>
    </source>
</evidence>
<dbReference type="InterPro" id="IPR003968">
    <property type="entry name" value="K_chnl_volt-dep_Kv"/>
</dbReference>
<dbReference type="FunFam" id="1.10.287.70:FF:000034">
    <property type="entry name" value="Potassium voltage-gated channel subfamily B member"/>
    <property type="match status" value="1"/>
</dbReference>
<evidence type="ECO:0000256" key="5">
    <source>
        <dbReference type="ARBA" id="ARBA00022538"/>
    </source>
</evidence>
<dbReference type="InParanoid" id="G3PPQ8"/>
<evidence type="ECO:0000256" key="1">
    <source>
        <dbReference type="ARBA" id="ARBA00004141"/>
    </source>
</evidence>
<evidence type="ECO:0000256" key="11">
    <source>
        <dbReference type="ARBA" id="ARBA00022989"/>
    </source>
</evidence>
<dbReference type="STRING" id="69293.ENSGACP00000019593"/>
<dbReference type="GO" id="GO:0043204">
    <property type="term" value="C:perikaryon"/>
    <property type="evidence" value="ECO:0007669"/>
    <property type="project" value="UniProtKB-SubCell"/>
</dbReference>
<dbReference type="PRINTS" id="PR01491">
    <property type="entry name" value="KVCHANNEL"/>
</dbReference>
<keyword evidence="4" id="KW-0813">Transport</keyword>
<dbReference type="Bgee" id="ENSGACG00000014839">
    <property type="expression patterns" value="Expressed in camera-type eye"/>
</dbReference>
<keyword evidence="13 15" id="KW-0472">Membrane</keyword>
<keyword evidence="5" id="KW-0633">Potassium transport</keyword>
<feature type="transmembrane region" description="Helical" evidence="15">
    <location>
        <begin position="385"/>
        <end position="409"/>
    </location>
</feature>
<evidence type="ECO:0000256" key="12">
    <source>
        <dbReference type="ARBA" id="ARBA00023065"/>
    </source>
</evidence>
<dbReference type="Ensembl" id="ENSGACT00000019631.1">
    <property type="protein sequence ID" value="ENSGACP00000019593.1"/>
    <property type="gene ID" value="ENSGACG00000014839.1"/>
</dbReference>
<dbReference type="SUPFAM" id="SSF54695">
    <property type="entry name" value="POZ domain"/>
    <property type="match status" value="1"/>
</dbReference>
<dbReference type="Gene3D" id="3.30.710.10">
    <property type="entry name" value="Potassium Channel Kv1.1, Chain A"/>
    <property type="match status" value="1"/>
</dbReference>
<dbReference type="GO" id="GO:0008076">
    <property type="term" value="C:voltage-gated potassium channel complex"/>
    <property type="evidence" value="ECO:0007669"/>
    <property type="project" value="InterPro"/>
</dbReference>
<dbReference type="SMART" id="SM00225">
    <property type="entry name" value="BTB"/>
    <property type="match status" value="1"/>
</dbReference>
<evidence type="ECO:0000256" key="3">
    <source>
        <dbReference type="ARBA" id="ARBA00004484"/>
    </source>
</evidence>
<dbReference type="FunFam" id="3.30.710.10:FF:000010">
    <property type="entry name" value="Potassium voltage-gated channel subfamily B member"/>
    <property type="match status" value="1"/>
</dbReference>
<comment type="subcellular location">
    <subcellularLocation>
        <location evidence="2">Cell projection</location>
        <location evidence="2">Dendrite</location>
    </subcellularLocation>
    <subcellularLocation>
        <location evidence="1">Membrane</location>
        <topology evidence="1">Multi-pass membrane protein</topology>
    </subcellularLocation>
    <subcellularLocation>
        <location evidence="3">Perikaryon</location>
    </subcellularLocation>
</comment>
<dbReference type="InterPro" id="IPR011333">
    <property type="entry name" value="SKP1/BTB/POZ_sf"/>
</dbReference>
<evidence type="ECO:0000256" key="13">
    <source>
        <dbReference type="ARBA" id="ARBA00023136"/>
    </source>
</evidence>
<feature type="transmembrane region" description="Helical" evidence="15">
    <location>
        <begin position="324"/>
        <end position="344"/>
    </location>
</feature>
<reference evidence="17" key="2">
    <citation type="submission" date="2024-04" db="UniProtKB">
        <authorList>
            <consortium name="Ensembl"/>
        </authorList>
    </citation>
    <scope>IDENTIFICATION</scope>
</reference>
<dbReference type="Gene3D" id="1.10.287.70">
    <property type="match status" value="1"/>
</dbReference>